<feature type="non-terminal residue" evidence="1">
    <location>
        <position position="26"/>
    </location>
</feature>
<name>A0A383F7G7_9ZZZZ</name>
<gene>
    <name evidence="1" type="ORF">METZ01_LOCUS517880</name>
</gene>
<dbReference type="EMBL" id="UINC01232174">
    <property type="protein sequence ID" value="SVE65026.1"/>
    <property type="molecule type" value="Genomic_DNA"/>
</dbReference>
<protein>
    <submittedName>
        <fullName evidence="1">Uncharacterized protein</fullName>
    </submittedName>
</protein>
<sequence>MAVFTIFIEANGTIGSPEVSINSKGN</sequence>
<organism evidence="1">
    <name type="scientific">marine metagenome</name>
    <dbReference type="NCBI Taxonomy" id="408172"/>
    <lineage>
        <taxon>unclassified sequences</taxon>
        <taxon>metagenomes</taxon>
        <taxon>ecological metagenomes</taxon>
    </lineage>
</organism>
<dbReference type="AlphaFoldDB" id="A0A383F7G7"/>
<proteinExistence type="predicted"/>
<accession>A0A383F7G7</accession>
<reference evidence="1" key="1">
    <citation type="submission" date="2018-05" db="EMBL/GenBank/DDBJ databases">
        <authorList>
            <person name="Lanie J.A."/>
            <person name="Ng W.-L."/>
            <person name="Kazmierczak K.M."/>
            <person name="Andrzejewski T.M."/>
            <person name="Davidsen T.M."/>
            <person name="Wayne K.J."/>
            <person name="Tettelin H."/>
            <person name="Glass J.I."/>
            <person name="Rusch D."/>
            <person name="Podicherti R."/>
            <person name="Tsui H.-C.T."/>
            <person name="Winkler M.E."/>
        </authorList>
    </citation>
    <scope>NUCLEOTIDE SEQUENCE</scope>
</reference>
<evidence type="ECO:0000313" key="1">
    <source>
        <dbReference type="EMBL" id="SVE65026.1"/>
    </source>
</evidence>